<protein>
    <recommendedName>
        <fullName evidence="3">Tetratricopeptide repeat protein</fullName>
    </recommendedName>
</protein>
<name>A0A553V539_9DEIO</name>
<dbReference type="Proteomes" id="UP000316092">
    <property type="component" value="Unassembled WGS sequence"/>
</dbReference>
<dbReference type="OrthoDB" id="52700at2"/>
<keyword evidence="2" id="KW-1185">Reference proteome</keyword>
<evidence type="ECO:0000313" key="2">
    <source>
        <dbReference type="Proteomes" id="UP000316092"/>
    </source>
</evidence>
<dbReference type="InterPro" id="IPR011990">
    <property type="entry name" value="TPR-like_helical_dom_sf"/>
</dbReference>
<dbReference type="SMART" id="SM00028">
    <property type="entry name" value="TPR"/>
    <property type="match status" value="3"/>
</dbReference>
<accession>A0A553V539</accession>
<gene>
    <name evidence="1" type="ORF">FNU79_03215</name>
</gene>
<evidence type="ECO:0008006" key="3">
    <source>
        <dbReference type="Google" id="ProtNLM"/>
    </source>
</evidence>
<comment type="caution">
    <text evidence="1">The sequence shown here is derived from an EMBL/GenBank/DDBJ whole genome shotgun (WGS) entry which is preliminary data.</text>
</comment>
<organism evidence="1 2">
    <name type="scientific">Deinococcus detaillensis</name>
    <dbReference type="NCBI Taxonomy" id="2592048"/>
    <lineage>
        <taxon>Bacteria</taxon>
        <taxon>Thermotogati</taxon>
        <taxon>Deinococcota</taxon>
        <taxon>Deinococci</taxon>
        <taxon>Deinococcales</taxon>
        <taxon>Deinococcaceae</taxon>
        <taxon>Deinococcus</taxon>
    </lineage>
</organism>
<dbReference type="Pfam" id="PF13181">
    <property type="entry name" value="TPR_8"/>
    <property type="match status" value="1"/>
</dbReference>
<sequence>MPSHHLQTLGHLDLVGLKFGREKPLLLLVYLSLKGVQPRRSVAQLFWPAAANPLNSLSVAVAQLRKAAPNLIEASETQIRTELESDVPLFLAALTAQDFSAAQALYQGPFLVDLSFADLAEELEEWVMTTREQLAGEYRQALLGRARTQAPNDAGEAAQTAAAAYSLTGAAPLTASQLREVHGLLSAGGHPTAAAAAHEAQELGLHLREPQSVGGGGAALLGRASELARLMELAAGEALWVRGFRGLGKSALLQRAAARSGAALLVGQSGQPYQTLLPLLGKQISAAPTTDEGWLRLLSAGPDSFFSAGLVLDDWEAADADSRRVLLRLAQSRAAGPLILSSRERSALGSGSGLSELLLRPLPLESLNAEDARHTGGIPALLAAPQHGQTLTDALATLLSPLSPQVRQVLACLALQDQPDPQVTRRALQLDPEVLAHIQETLGLAGLWQGGGVGVAARPTVLKWLASQPSMEAEVLMLLAPQLPPAYALPLYLRAQTLTGSSELPGFQAALSASAAALLDAEQESEAEQLLAAHARTPETWLLHARALDTLGRGPEALKRLDALPLTPEVQAVRSLALWRTGRTEEARDAAQTALSGDLATRARGHMVLGTLALSAQEYTQAKAAFSRACGLFRLLGDELSYLKVLCQQAVAMTELADDLTTTMEEIRTLSVKHPHALTLNNIGWLLERQNDSEQALDIYRQAAQLAQIKQQAATAALAWNNVGALEQRLMHVEAAEQAYQNAIIHARLTGEIHTLAMVLGNLGELKESLPLIEEALELLRGTGQEDMIAYYEEQRLTFMARSGGV</sequence>
<dbReference type="EMBL" id="VKDB01000002">
    <property type="protein sequence ID" value="TSA87504.1"/>
    <property type="molecule type" value="Genomic_DNA"/>
</dbReference>
<dbReference type="AlphaFoldDB" id="A0A553V539"/>
<dbReference type="RefSeq" id="WP_143719462.1">
    <property type="nucleotide sequence ID" value="NZ_VKDB01000002.1"/>
</dbReference>
<proteinExistence type="predicted"/>
<dbReference type="SUPFAM" id="SSF48452">
    <property type="entry name" value="TPR-like"/>
    <property type="match status" value="2"/>
</dbReference>
<dbReference type="InterPro" id="IPR019734">
    <property type="entry name" value="TPR_rpt"/>
</dbReference>
<reference evidence="1 2" key="1">
    <citation type="submission" date="2019-07" db="EMBL/GenBank/DDBJ databases">
        <title>Deinococcus detaillus sp. nov., isolated from humus soil in Antarctica.</title>
        <authorList>
            <person name="Zhang K."/>
        </authorList>
    </citation>
    <scope>NUCLEOTIDE SEQUENCE [LARGE SCALE GENOMIC DNA]</scope>
    <source>
        <strain evidence="1 2">H1</strain>
    </source>
</reference>
<evidence type="ECO:0000313" key="1">
    <source>
        <dbReference type="EMBL" id="TSA87504.1"/>
    </source>
</evidence>
<dbReference type="Gene3D" id="1.25.40.10">
    <property type="entry name" value="Tetratricopeptide repeat domain"/>
    <property type="match status" value="2"/>
</dbReference>